<dbReference type="EMBL" id="MF768985">
    <property type="protein sequence ID" value="ATU84074.1"/>
    <property type="molecule type" value="Genomic_DNA"/>
</dbReference>
<protein>
    <submittedName>
        <fullName evidence="2">ORF433</fullName>
    </submittedName>
    <submittedName>
        <fullName evidence="1">Wsv408</fullName>
    </submittedName>
</protein>
<reference evidence="2" key="3">
    <citation type="journal article" date="2018" name="Aquaculture">
        <title>Complete genome sequence of a white spot syndrome virus associated with a disease incursion in Australia.</title>
        <authorList>
            <person name="Oakey J."/>
            <person name="Smith C.S."/>
        </authorList>
    </citation>
    <scope>NUCLEOTIDE SEQUENCE [LARGE SCALE GENOMIC DNA]</scope>
    <source>
        <strain evidence="2">WSSV-AU</strain>
    </source>
</reference>
<name>K7WKB0_9VIRU</name>
<gene>
    <name evidence="1" type="ORF">wssv_04080</name>
</gene>
<dbReference type="Proteomes" id="UP000277283">
    <property type="component" value="Segment"/>
</dbReference>
<accession>K7WKB0</accession>
<reference evidence="3" key="2">
    <citation type="submission" date="2012-08" db="EMBL/GenBank/DDBJ databases">
        <authorList>
            <person name="Choi T.-J."/>
        </authorList>
    </citation>
    <scope>NUCLEOTIDE SEQUENCE [LARGE SCALE GENOMIC DNA]</scope>
    <source>
        <strain evidence="3">K-LV1</strain>
    </source>
</reference>
<sequence length="66" mass="7326">MEERISSNGVSYIQYSKELANIFVGQLVQKLLGHDFTHNDRFSSGVTNGGFIKRHGGDIGVEWVGE</sequence>
<evidence type="ECO:0000313" key="1">
    <source>
        <dbReference type="EMBL" id="AFX59785.1"/>
    </source>
</evidence>
<reference evidence="1" key="1">
    <citation type="submission" date="2012-08" db="EMBL/GenBank/DDBJ databases">
        <title>Cassytha pubescens and C. glabella (Lauraceae) are not disjunctly distributed between Australia and the Ryukyu Archipelago of Japan - evidence from morphological and molecular data.</title>
        <authorList>
            <person name="Kokubugata G."/>
            <person name="Nakamura K."/>
            <person name="Forster P.I."/>
            <person name="Wilson G.W."/>
            <person name="Holland A.E."/>
            <person name="Hirayama Y."/>
            <person name="Yokota M."/>
        </authorList>
    </citation>
    <scope>NUCLEOTIDE SEQUENCE</scope>
    <source>
        <strain evidence="1">K-LV1</strain>
    </source>
</reference>
<evidence type="ECO:0000313" key="3">
    <source>
        <dbReference type="Proteomes" id="UP000277283"/>
    </source>
</evidence>
<organism evidence="1 3">
    <name type="scientific">White spot syndrome virus</name>
    <dbReference type="NCBI Taxonomy" id="342409"/>
    <lineage>
        <taxon>Viruses</taxon>
        <taxon>Viruses incertae sedis</taxon>
        <taxon>Naldaviricetes</taxon>
        <taxon>Nimaviridae</taxon>
        <taxon>Whispovirus</taxon>
    </lineage>
</organism>
<dbReference type="Proteomes" id="UP000267516">
    <property type="component" value="Segment"/>
</dbReference>
<dbReference type="EMBL" id="JX515788">
    <property type="protein sequence ID" value="AFX59785.1"/>
    <property type="molecule type" value="Genomic_DNA"/>
</dbReference>
<evidence type="ECO:0000313" key="2">
    <source>
        <dbReference type="EMBL" id="ATU84074.1"/>
    </source>
</evidence>
<proteinExistence type="predicted"/>